<dbReference type="OrthoDB" id="9808013at2"/>
<gene>
    <name evidence="2" type="ORF">DDZ15_04870</name>
</gene>
<proteinExistence type="predicted"/>
<dbReference type="PANTHER" id="PTHR31377:SF0">
    <property type="entry name" value="AGMATINE DEIMINASE-RELATED"/>
    <property type="match status" value="1"/>
</dbReference>
<evidence type="ECO:0000313" key="2">
    <source>
        <dbReference type="EMBL" id="PWN07592.1"/>
    </source>
</evidence>
<dbReference type="AlphaFoldDB" id="A0A316TXY2"/>
<dbReference type="GO" id="GO:0004668">
    <property type="term" value="F:protein-arginine deiminase activity"/>
    <property type="evidence" value="ECO:0007669"/>
    <property type="project" value="InterPro"/>
</dbReference>
<dbReference type="PANTHER" id="PTHR31377">
    <property type="entry name" value="AGMATINE DEIMINASE-RELATED"/>
    <property type="match status" value="1"/>
</dbReference>
<comment type="caution">
    <text evidence="2">The sequence shown here is derived from an EMBL/GenBank/DDBJ whole genome shotgun (WGS) entry which is preliminary data.</text>
</comment>
<dbReference type="InterPro" id="IPR007466">
    <property type="entry name" value="Peptidyl-Arg-deiminase_porph"/>
</dbReference>
<reference evidence="2 3" key="1">
    <citation type="submission" date="2018-05" db="EMBL/GenBank/DDBJ databases">
        <title>Rhodohalobacter halophilus gen. nov., sp. nov., a moderately halophilic member of the family Balneolaceae.</title>
        <authorList>
            <person name="Liu Z.-W."/>
        </authorList>
    </citation>
    <scope>NUCLEOTIDE SEQUENCE [LARGE SCALE GENOMIC DNA]</scope>
    <source>
        <strain evidence="2 3">8A47</strain>
    </source>
</reference>
<organism evidence="2 3">
    <name type="scientific">Rhodohalobacter mucosus</name>
    <dbReference type="NCBI Taxonomy" id="2079485"/>
    <lineage>
        <taxon>Bacteria</taxon>
        <taxon>Pseudomonadati</taxon>
        <taxon>Balneolota</taxon>
        <taxon>Balneolia</taxon>
        <taxon>Balneolales</taxon>
        <taxon>Balneolaceae</taxon>
        <taxon>Rhodohalobacter</taxon>
    </lineage>
</organism>
<evidence type="ECO:0000313" key="3">
    <source>
        <dbReference type="Proteomes" id="UP000245533"/>
    </source>
</evidence>
<sequence length="358" mass="40997">MEKLYRMPAEWENHSATQLHWPANRETWPGDRLERVEIVYAEIISVLHRYEPVLLLVNTVEDRKRAESILKKFDPDIDLNRIHFHIVPLNDVWARDCGPVFIKRRSDTLTTVPEYAITNWIYNAWGQKYPPFDSDNKIPEWFADHFSIYMFSPDMVLEGGAIDTNGKGVLLTTESVLLNPNRNPQLTKAEIGKKLKRYLGMEKIIWLKKGLAGDDTDGHIDDLSRFLNENTILTMICEDENDVNYAALNENLDILRKSTDPNGNPFQILTLPMPKTRIEGSTVDGSEYVPASYANFYIANGVVLVPLYDERYDQAAIDLMSRFFPGRDIVGIECSDLVWGQGSIHCITQQLYGLENLG</sequence>
<dbReference type="GO" id="GO:0009446">
    <property type="term" value="P:putrescine biosynthetic process"/>
    <property type="evidence" value="ECO:0007669"/>
    <property type="project" value="InterPro"/>
</dbReference>
<keyword evidence="3" id="KW-1185">Reference proteome</keyword>
<dbReference type="Pfam" id="PF04371">
    <property type="entry name" value="PAD_porph"/>
    <property type="match status" value="1"/>
</dbReference>
<accession>A0A316TXY2</accession>
<dbReference type="GO" id="GO:0047632">
    <property type="term" value="F:agmatine deiminase activity"/>
    <property type="evidence" value="ECO:0007669"/>
    <property type="project" value="TreeGrafter"/>
</dbReference>
<evidence type="ECO:0000256" key="1">
    <source>
        <dbReference type="ARBA" id="ARBA00022801"/>
    </source>
</evidence>
<dbReference type="EMBL" id="QGGB01000003">
    <property type="protein sequence ID" value="PWN07592.1"/>
    <property type="molecule type" value="Genomic_DNA"/>
</dbReference>
<keyword evidence="1" id="KW-0378">Hydrolase</keyword>
<name>A0A316TXY2_9BACT</name>
<protein>
    <submittedName>
        <fullName evidence="2">Agmatine deiminase</fullName>
    </submittedName>
</protein>
<dbReference type="SUPFAM" id="SSF55909">
    <property type="entry name" value="Pentein"/>
    <property type="match status" value="1"/>
</dbReference>
<dbReference type="Proteomes" id="UP000245533">
    <property type="component" value="Unassembled WGS sequence"/>
</dbReference>
<dbReference type="Gene3D" id="3.75.10.10">
    <property type="entry name" value="L-arginine/glycine Amidinotransferase, Chain A"/>
    <property type="match status" value="1"/>
</dbReference>